<keyword evidence="3 10" id="KW-0347">Helicase</keyword>
<dbReference type="InterPro" id="IPR027417">
    <property type="entry name" value="P-loop_NTPase"/>
</dbReference>
<dbReference type="InterPro" id="IPR001650">
    <property type="entry name" value="Helicase_C-like"/>
</dbReference>
<dbReference type="PROSITE" id="PS51195">
    <property type="entry name" value="Q_MOTIF"/>
    <property type="match status" value="1"/>
</dbReference>
<dbReference type="PANTHER" id="PTHR47963">
    <property type="entry name" value="DEAD-BOX ATP-DEPENDENT RNA HELICASE 47, MITOCHONDRIAL"/>
    <property type="match status" value="1"/>
</dbReference>
<dbReference type="CDD" id="cd18787">
    <property type="entry name" value="SF2_C_DEAD"/>
    <property type="match status" value="1"/>
</dbReference>
<evidence type="ECO:0000259" key="7">
    <source>
        <dbReference type="PROSITE" id="PS51192"/>
    </source>
</evidence>
<dbReference type="PROSITE" id="PS51194">
    <property type="entry name" value="HELICASE_CTER"/>
    <property type="match status" value="1"/>
</dbReference>
<dbReference type="InterPro" id="IPR014001">
    <property type="entry name" value="Helicase_ATP-bd"/>
</dbReference>
<dbReference type="SMART" id="SM00490">
    <property type="entry name" value="HELICc"/>
    <property type="match status" value="1"/>
</dbReference>
<dbReference type="GO" id="GO:0005524">
    <property type="term" value="F:ATP binding"/>
    <property type="evidence" value="ECO:0007669"/>
    <property type="project" value="UniProtKB-KW"/>
</dbReference>
<feature type="short sequence motif" description="Q motif" evidence="5">
    <location>
        <begin position="2"/>
        <end position="30"/>
    </location>
</feature>
<accession>A0A0R2L7X0</accession>
<dbReference type="GO" id="GO:0033592">
    <property type="term" value="F:RNA strand annealing activity"/>
    <property type="evidence" value="ECO:0007669"/>
    <property type="project" value="TreeGrafter"/>
</dbReference>
<reference evidence="10 11" key="1">
    <citation type="journal article" date="2015" name="Genome Announc.">
        <title>Expanding the biotechnology potential of lactobacilli through comparative genomics of 213 strains and associated genera.</title>
        <authorList>
            <person name="Sun Z."/>
            <person name="Harris H.M."/>
            <person name="McCann A."/>
            <person name="Guo C."/>
            <person name="Argimon S."/>
            <person name="Zhang W."/>
            <person name="Yang X."/>
            <person name="Jeffery I.B."/>
            <person name="Cooney J.C."/>
            <person name="Kagawa T.F."/>
            <person name="Liu W."/>
            <person name="Song Y."/>
            <person name="Salvetti E."/>
            <person name="Wrobel A."/>
            <person name="Rasinkangas P."/>
            <person name="Parkhill J."/>
            <person name="Rea M.C."/>
            <person name="O'Sullivan O."/>
            <person name="Ritari J."/>
            <person name="Douillard F.P."/>
            <person name="Paul Ross R."/>
            <person name="Yang R."/>
            <person name="Briner A.E."/>
            <person name="Felis G.E."/>
            <person name="de Vos W.M."/>
            <person name="Barrangou R."/>
            <person name="Klaenhammer T.R."/>
            <person name="Caufield P.W."/>
            <person name="Cui Y."/>
            <person name="Zhang H."/>
            <person name="O'Toole P.W."/>
        </authorList>
    </citation>
    <scope>NUCLEOTIDE SEQUENCE [LARGE SCALE GENOMIC DNA]</scope>
    <source>
        <strain evidence="10 11">DSM 24716</strain>
    </source>
</reference>
<dbReference type="OrthoDB" id="9805696at2"/>
<dbReference type="PROSITE" id="PS51192">
    <property type="entry name" value="HELICASE_ATP_BIND_1"/>
    <property type="match status" value="1"/>
</dbReference>
<comment type="caution">
    <text evidence="10">The sequence shown here is derived from an EMBL/GenBank/DDBJ whole genome shotgun (WGS) entry which is preliminary data.</text>
</comment>
<keyword evidence="2" id="KW-0378">Hydrolase</keyword>
<evidence type="ECO:0000313" key="11">
    <source>
        <dbReference type="Proteomes" id="UP000051006"/>
    </source>
</evidence>
<dbReference type="RefSeq" id="WP_057881535.1">
    <property type="nucleotide sequence ID" value="NZ_JQCF01000028.1"/>
</dbReference>
<dbReference type="PATRIC" id="fig|993692.3.peg.1387"/>
<feature type="domain" description="Helicase C-terminal" evidence="8">
    <location>
        <begin position="232"/>
        <end position="382"/>
    </location>
</feature>
<keyword evidence="1" id="KW-0547">Nucleotide-binding</keyword>
<dbReference type="InterPro" id="IPR050547">
    <property type="entry name" value="DEAD_box_RNA_helicases"/>
</dbReference>
<evidence type="ECO:0000259" key="9">
    <source>
        <dbReference type="PROSITE" id="PS51195"/>
    </source>
</evidence>
<dbReference type="GO" id="GO:0005829">
    <property type="term" value="C:cytosol"/>
    <property type="evidence" value="ECO:0007669"/>
    <property type="project" value="TreeGrafter"/>
</dbReference>
<feature type="domain" description="DEAD-box RNA helicase Q" evidence="9">
    <location>
        <begin position="2"/>
        <end position="30"/>
    </location>
</feature>
<evidence type="ECO:0000256" key="6">
    <source>
        <dbReference type="SAM" id="MobiDB-lite"/>
    </source>
</evidence>
<feature type="region of interest" description="Disordered" evidence="6">
    <location>
        <begin position="403"/>
        <end position="449"/>
    </location>
</feature>
<keyword evidence="4" id="KW-0067">ATP-binding</keyword>
<dbReference type="Proteomes" id="UP000051006">
    <property type="component" value="Unassembled WGS sequence"/>
</dbReference>
<evidence type="ECO:0000256" key="3">
    <source>
        <dbReference type="ARBA" id="ARBA00022806"/>
    </source>
</evidence>
<evidence type="ECO:0000256" key="4">
    <source>
        <dbReference type="ARBA" id="ARBA00022840"/>
    </source>
</evidence>
<dbReference type="STRING" id="993692.IV57_GL001366"/>
<feature type="domain" description="Helicase ATP-binding" evidence="7">
    <location>
        <begin position="33"/>
        <end position="205"/>
    </location>
</feature>
<feature type="compositionally biased region" description="Basic residues" evidence="6">
    <location>
        <begin position="403"/>
        <end position="417"/>
    </location>
</feature>
<dbReference type="GO" id="GO:0016787">
    <property type="term" value="F:hydrolase activity"/>
    <property type="evidence" value="ECO:0007669"/>
    <property type="project" value="UniProtKB-KW"/>
</dbReference>
<evidence type="ECO:0000256" key="1">
    <source>
        <dbReference type="ARBA" id="ARBA00022741"/>
    </source>
</evidence>
<sequence length="449" mass="52155">MTKFSQYNFNDAINKSLKEIHFDEPTQVQEAVISLVNKKKDIIVQSETGSGKTHAFLLPAMNALTDKQEVQLLIATPSRELAYQIYEDTQAILKNYPEEYNAFIFVGGSDRERQKRKLDAHQPQIAIGTPGRLWDLIRENDLHVENVQRYVVDEADMTLDMGFLNDVDSITNKLPENREMMVFSATIPQKLEPFLKKYMHGPQRVEIKNGTVIPKNVDNWLMFTHGRDKKEIIYQLMTIGEPYLVLVFANTKKTVDEIYNYLRGKGMKVARIHGGLSPRERKRTMKQVENMEYQFVVATDLAARGIDISGVSHVINAEIPVDLDFLIHRIGRTGRNKMSGTAITFYEPGEEHKVDEIEHMGIKFVPKDIKNDEIVDAVERDRRVHRKADQEKLDTKLVGFVKKQKNKRKPGYKKKIKQAIDAEHRQQRKVRIRQDRRQERDERRKKNNS</sequence>
<dbReference type="InterPro" id="IPR014014">
    <property type="entry name" value="RNA_helicase_DEAD_Q_motif"/>
</dbReference>
<evidence type="ECO:0000313" key="10">
    <source>
        <dbReference type="EMBL" id="KRN97960.1"/>
    </source>
</evidence>
<protein>
    <submittedName>
        <fullName evidence="10">ATP-dependent RNA helicase</fullName>
    </submittedName>
</protein>
<keyword evidence="11" id="KW-1185">Reference proteome</keyword>
<dbReference type="InterPro" id="IPR044742">
    <property type="entry name" value="DEAD/DEAH_RhlB"/>
</dbReference>
<dbReference type="GO" id="GO:0005840">
    <property type="term" value="C:ribosome"/>
    <property type="evidence" value="ECO:0007669"/>
    <property type="project" value="TreeGrafter"/>
</dbReference>
<dbReference type="Gene3D" id="3.40.50.300">
    <property type="entry name" value="P-loop containing nucleotide triphosphate hydrolases"/>
    <property type="match status" value="2"/>
</dbReference>
<dbReference type="PANTHER" id="PTHR47963:SF1">
    <property type="entry name" value="DEAD-BOX ATP-DEPENDENT RNA HELICASE CSHB"/>
    <property type="match status" value="1"/>
</dbReference>
<evidence type="ECO:0000256" key="2">
    <source>
        <dbReference type="ARBA" id="ARBA00022801"/>
    </source>
</evidence>
<dbReference type="GO" id="GO:0009409">
    <property type="term" value="P:response to cold"/>
    <property type="evidence" value="ECO:0007669"/>
    <property type="project" value="TreeGrafter"/>
</dbReference>
<dbReference type="EMBL" id="JQCF01000028">
    <property type="protein sequence ID" value="KRN97960.1"/>
    <property type="molecule type" value="Genomic_DNA"/>
</dbReference>
<evidence type="ECO:0000259" key="8">
    <source>
        <dbReference type="PROSITE" id="PS51194"/>
    </source>
</evidence>
<feature type="compositionally biased region" description="Basic and acidic residues" evidence="6">
    <location>
        <begin position="432"/>
        <end position="449"/>
    </location>
</feature>
<name>A0A0R2L7X0_9LACO</name>
<dbReference type="GO" id="GO:0003724">
    <property type="term" value="F:RNA helicase activity"/>
    <property type="evidence" value="ECO:0007669"/>
    <property type="project" value="InterPro"/>
</dbReference>
<organism evidence="10 11">
    <name type="scientific">Companilactobacillus kimchiensis</name>
    <dbReference type="NCBI Taxonomy" id="993692"/>
    <lineage>
        <taxon>Bacteria</taxon>
        <taxon>Bacillati</taxon>
        <taxon>Bacillota</taxon>
        <taxon>Bacilli</taxon>
        <taxon>Lactobacillales</taxon>
        <taxon>Lactobacillaceae</taxon>
        <taxon>Companilactobacillus</taxon>
    </lineage>
</organism>
<dbReference type="AlphaFoldDB" id="A0A0R2L7X0"/>
<proteinExistence type="predicted"/>
<dbReference type="InterPro" id="IPR011545">
    <property type="entry name" value="DEAD/DEAH_box_helicase_dom"/>
</dbReference>
<dbReference type="Pfam" id="PF00271">
    <property type="entry name" value="Helicase_C"/>
    <property type="match status" value="1"/>
</dbReference>
<dbReference type="Pfam" id="PF00270">
    <property type="entry name" value="DEAD"/>
    <property type="match status" value="1"/>
</dbReference>
<evidence type="ECO:0000256" key="5">
    <source>
        <dbReference type="PROSITE-ProRule" id="PRU00552"/>
    </source>
</evidence>
<gene>
    <name evidence="10" type="ORF">IV57_GL001366</name>
</gene>
<dbReference type="SMART" id="SM00487">
    <property type="entry name" value="DEXDc"/>
    <property type="match status" value="1"/>
</dbReference>
<dbReference type="CDD" id="cd00268">
    <property type="entry name" value="DEADc"/>
    <property type="match status" value="1"/>
</dbReference>
<dbReference type="SUPFAM" id="SSF52540">
    <property type="entry name" value="P-loop containing nucleoside triphosphate hydrolases"/>
    <property type="match status" value="1"/>
</dbReference>